<dbReference type="InterPro" id="IPR009057">
    <property type="entry name" value="Homeodomain-like_sf"/>
</dbReference>
<dbReference type="PROSITE" id="PS51294">
    <property type="entry name" value="HTH_MYB"/>
    <property type="match status" value="2"/>
</dbReference>
<accession>A0A061R080</accession>
<feature type="domain" description="Myb-like" evidence="2">
    <location>
        <begin position="361"/>
        <end position="427"/>
    </location>
</feature>
<feature type="region of interest" description="Disordered" evidence="1">
    <location>
        <begin position="510"/>
        <end position="529"/>
    </location>
</feature>
<dbReference type="PROSITE" id="PS50090">
    <property type="entry name" value="MYB_LIKE"/>
    <property type="match status" value="2"/>
</dbReference>
<feature type="domain" description="HTH myb-type" evidence="3">
    <location>
        <begin position="365"/>
        <end position="431"/>
    </location>
</feature>
<dbReference type="InterPro" id="IPR001005">
    <property type="entry name" value="SANT/Myb"/>
</dbReference>
<feature type="compositionally biased region" description="Low complexity" evidence="1">
    <location>
        <begin position="143"/>
        <end position="156"/>
    </location>
</feature>
<dbReference type="PANTHER" id="PTHR47430">
    <property type="entry name" value="GB|AAC33480.1"/>
    <property type="match status" value="1"/>
</dbReference>
<dbReference type="CDD" id="cd00167">
    <property type="entry name" value="SANT"/>
    <property type="match status" value="1"/>
</dbReference>
<dbReference type="GO" id="GO:0003677">
    <property type="term" value="F:DNA binding"/>
    <property type="evidence" value="ECO:0007669"/>
    <property type="project" value="UniProtKB-KW"/>
</dbReference>
<dbReference type="SUPFAM" id="SSF46689">
    <property type="entry name" value="Homeodomain-like"/>
    <property type="match status" value="2"/>
</dbReference>
<feature type="compositionally biased region" description="Low complexity" evidence="1">
    <location>
        <begin position="167"/>
        <end position="180"/>
    </location>
</feature>
<feature type="region of interest" description="Disordered" evidence="1">
    <location>
        <begin position="107"/>
        <end position="198"/>
    </location>
</feature>
<reference evidence="4" key="1">
    <citation type="submission" date="2014-05" db="EMBL/GenBank/DDBJ databases">
        <title>The transcriptome of the halophilic microalga Tetraselmis sp. GSL018 isolated from the Great Salt Lake, Utah.</title>
        <authorList>
            <person name="Jinkerson R.E."/>
            <person name="D'Adamo S."/>
            <person name="Posewitz M.C."/>
        </authorList>
    </citation>
    <scope>NUCLEOTIDE SEQUENCE</scope>
    <source>
        <strain evidence="4">GSL018</strain>
    </source>
</reference>
<evidence type="ECO:0000259" key="3">
    <source>
        <dbReference type="PROSITE" id="PS51294"/>
    </source>
</evidence>
<dbReference type="AlphaFoldDB" id="A0A061R080"/>
<name>A0A061R080_9CHLO</name>
<sequence>MEYRSDGTIACVKEEETAPPSPKAALSFKQWKKFVLRILSQKSSGSLAKVKRKALEKAADKCLKRGAGRPLNGELELQWEHFLSSKIAAKLLVVDGKQVHLKASLGHDAGGIPAAETGTGGSVAGDAASRQRSKKRKQRSEEPSSGGAPAGAASPSKRAPKHPAQPRGADADGAASAPSPRTEEGGESGGLGAAGRPAANSVPADVMVLTATEPGEEDVIVLPEELQLPWGKDAKRTDVKHGPFSEAEKNIIRRALKWFANENGLPVDDLRWLFEERRSTKARGFWKFAARALPHRRITAVHLAGTRMLYPERKRTPFTKEEDEQLRTLVPKYGSQWVRIGKELGRYSGDCADRYRHLVSSETNNKGKWTDEEEQRLKTLVEEYLTEFGVKVVNDTTFLDGINWVRIAERHGTRNRIQCLEKWYDSTRGKSSVAYTPAISDELLVERVAAQVDAGAMYEYEVEWDSLVERMDAAKVKKRWRLLLHRLSGAQLMELPDKIVQLQRRFGTRTREQQERLQEDGGPPVAEPA</sequence>
<dbReference type="InterPro" id="IPR017930">
    <property type="entry name" value="Myb_dom"/>
</dbReference>
<organism evidence="4">
    <name type="scientific">Tetraselmis sp. GSL018</name>
    <dbReference type="NCBI Taxonomy" id="582737"/>
    <lineage>
        <taxon>Eukaryota</taxon>
        <taxon>Viridiplantae</taxon>
        <taxon>Chlorophyta</taxon>
        <taxon>core chlorophytes</taxon>
        <taxon>Chlorodendrophyceae</taxon>
        <taxon>Chlorodendrales</taxon>
        <taxon>Chlorodendraceae</taxon>
        <taxon>Tetraselmis</taxon>
    </lineage>
</organism>
<feature type="domain" description="Myb-like" evidence="2">
    <location>
        <begin position="310"/>
        <end position="359"/>
    </location>
</feature>
<proteinExistence type="predicted"/>
<dbReference type="SMART" id="SM00717">
    <property type="entry name" value="SANT"/>
    <property type="match status" value="2"/>
</dbReference>
<dbReference type="PANTHER" id="PTHR47430:SF4">
    <property type="entry name" value="GB|AAC33480.1"/>
    <property type="match status" value="1"/>
</dbReference>
<evidence type="ECO:0000256" key="1">
    <source>
        <dbReference type="SAM" id="MobiDB-lite"/>
    </source>
</evidence>
<protein>
    <submittedName>
        <fullName evidence="4">Myb-like DNA-binding protein REB1</fullName>
    </submittedName>
</protein>
<feature type="compositionally biased region" description="Basic and acidic residues" evidence="1">
    <location>
        <begin position="510"/>
        <end position="519"/>
    </location>
</feature>
<evidence type="ECO:0000259" key="2">
    <source>
        <dbReference type="PROSITE" id="PS50090"/>
    </source>
</evidence>
<dbReference type="Gene3D" id="1.10.10.60">
    <property type="entry name" value="Homeodomain-like"/>
    <property type="match status" value="2"/>
</dbReference>
<gene>
    <name evidence="4" type="primary">REB1</name>
    <name evidence="4" type="ORF">TSPGSL018_16136</name>
</gene>
<dbReference type="Pfam" id="PF13921">
    <property type="entry name" value="Myb_DNA-bind_6"/>
    <property type="match status" value="1"/>
</dbReference>
<dbReference type="EMBL" id="GBEZ01021351">
    <property type="protein sequence ID" value="JAC65393.1"/>
    <property type="molecule type" value="Transcribed_RNA"/>
</dbReference>
<feature type="domain" description="HTH myb-type" evidence="3">
    <location>
        <begin position="311"/>
        <end position="363"/>
    </location>
</feature>
<keyword evidence="4" id="KW-0238">DNA-binding</keyword>
<evidence type="ECO:0000313" key="4">
    <source>
        <dbReference type="EMBL" id="JAC65393.1"/>
    </source>
</evidence>